<evidence type="ECO:0000259" key="2">
    <source>
        <dbReference type="Pfam" id="PF12697"/>
    </source>
</evidence>
<proteinExistence type="predicted"/>
<accession>A0A2W5TD59</accession>
<evidence type="ECO:0000256" key="1">
    <source>
        <dbReference type="SAM" id="MobiDB-lite"/>
    </source>
</evidence>
<dbReference type="InterPro" id="IPR029058">
    <property type="entry name" value="AB_hydrolase_fold"/>
</dbReference>
<dbReference type="Proteomes" id="UP000249061">
    <property type="component" value="Unassembled WGS sequence"/>
</dbReference>
<dbReference type="Pfam" id="PF12697">
    <property type="entry name" value="Abhydrolase_6"/>
    <property type="match status" value="1"/>
</dbReference>
<comment type="caution">
    <text evidence="3">The sequence shown here is derived from an EMBL/GenBank/DDBJ whole genome shotgun (WGS) entry which is preliminary data.</text>
</comment>
<dbReference type="PANTHER" id="PTHR43689:SF8">
    <property type="entry name" value="ALPHA_BETA-HYDROLASES SUPERFAMILY PROTEIN"/>
    <property type="match status" value="1"/>
</dbReference>
<dbReference type="PANTHER" id="PTHR43689">
    <property type="entry name" value="HYDROLASE"/>
    <property type="match status" value="1"/>
</dbReference>
<dbReference type="SUPFAM" id="SSF53474">
    <property type="entry name" value="alpha/beta-Hydrolases"/>
    <property type="match status" value="1"/>
</dbReference>
<dbReference type="InterPro" id="IPR000073">
    <property type="entry name" value="AB_hydrolase_1"/>
</dbReference>
<dbReference type="AlphaFoldDB" id="A0A2W5TD59"/>
<protein>
    <recommendedName>
        <fullName evidence="2">AB hydrolase-1 domain-containing protein</fullName>
    </recommendedName>
</protein>
<gene>
    <name evidence="3" type="ORF">DI536_18470</name>
</gene>
<dbReference type="EMBL" id="QFQP01000015">
    <property type="protein sequence ID" value="PZR11123.1"/>
    <property type="molecule type" value="Genomic_DNA"/>
</dbReference>
<sequence>MGTHHRPSWFITYTHPSPRVAGHERRRARLRPDLGREQHHSRVALDGDDGLVARDGRAASSNSWANEVNEPSPANASGYPLQSKSVPIGVRIARTPGLRRLAEKLLPRSVIEGSVRNVYVDQSKVTPEVVDRYFELTLVKAIDQLKSLQVPTLILWGAEDRLIQRFDAGVPNSALVVFPNLGHLPQEEAPEFSVAAVEKWLAALP</sequence>
<feature type="domain" description="AB hydrolase-1" evidence="2">
    <location>
        <begin position="96"/>
        <end position="194"/>
    </location>
</feature>
<reference evidence="3 4" key="1">
    <citation type="submission" date="2017-08" db="EMBL/GenBank/DDBJ databases">
        <title>Infants hospitalized years apart are colonized by the same room-sourced microbial strains.</title>
        <authorList>
            <person name="Brooks B."/>
            <person name="Olm M.R."/>
            <person name="Firek B.A."/>
            <person name="Baker R."/>
            <person name="Thomas B.C."/>
            <person name="Morowitz M.J."/>
            <person name="Banfield J.F."/>
        </authorList>
    </citation>
    <scope>NUCLEOTIDE SEQUENCE [LARGE SCALE GENOMIC DNA]</scope>
    <source>
        <strain evidence="3">S2_003_000_R2_14</strain>
    </source>
</reference>
<evidence type="ECO:0000313" key="4">
    <source>
        <dbReference type="Proteomes" id="UP000249061"/>
    </source>
</evidence>
<organism evidence="3 4">
    <name type="scientific">Archangium gephyra</name>
    <dbReference type="NCBI Taxonomy" id="48"/>
    <lineage>
        <taxon>Bacteria</taxon>
        <taxon>Pseudomonadati</taxon>
        <taxon>Myxococcota</taxon>
        <taxon>Myxococcia</taxon>
        <taxon>Myxococcales</taxon>
        <taxon>Cystobacterineae</taxon>
        <taxon>Archangiaceae</taxon>
        <taxon>Archangium</taxon>
    </lineage>
</organism>
<evidence type="ECO:0000313" key="3">
    <source>
        <dbReference type="EMBL" id="PZR11123.1"/>
    </source>
</evidence>
<feature type="region of interest" description="Disordered" evidence="1">
    <location>
        <begin position="57"/>
        <end position="80"/>
    </location>
</feature>
<name>A0A2W5TD59_9BACT</name>
<dbReference type="Gene3D" id="3.40.50.1820">
    <property type="entry name" value="alpha/beta hydrolase"/>
    <property type="match status" value="1"/>
</dbReference>